<evidence type="ECO:0000313" key="2">
    <source>
        <dbReference type="Proteomes" id="UP000014393"/>
    </source>
</evidence>
<dbReference type="Proteomes" id="UP000014393">
    <property type="component" value="Unassembled WGS sequence"/>
</dbReference>
<accession>S2W7J1</accession>
<gene>
    <name evidence="1" type="ORF">HMPREF9237_00114</name>
</gene>
<keyword evidence="2" id="KW-1185">Reference proteome</keyword>
<protein>
    <submittedName>
        <fullName evidence="1">Uncharacterized protein</fullName>
    </submittedName>
</protein>
<organism evidence="1 2">
    <name type="scientific">Actinotignum schaalii FB123-CNA-2</name>
    <dbReference type="NCBI Taxonomy" id="883067"/>
    <lineage>
        <taxon>Bacteria</taxon>
        <taxon>Bacillati</taxon>
        <taxon>Actinomycetota</taxon>
        <taxon>Actinomycetes</taxon>
        <taxon>Actinomycetales</taxon>
        <taxon>Actinomycetaceae</taxon>
        <taxon>Actinotignum</taxon>
    </lineage>
</organism>
<reference evidence="1 2" key="1">
    <citation type="submission" date="2013-05" db="EMBL/GenBank/DDBJ databases">
        <title>The Genome Sequence of Actinobaculum schaalii FB123-CNA2.</title>
        <authorList>
            <consortium name="The Broad Institute Genomics Platform"/>
            <person name="Earl A."/>
            <person name="Ward D."/>
            <person name="Feldgarden M."/>
            <person name="Gevers D."/>
            <person name="Saerens B."/>
            <person name="Vaneechoutte M."/>
            <person name="Walker B."/>
            <person name="Young S."/>
            <person name="Zeng Q."/>
            <person name="Gargeya S."/>
            <person name="Fitzgerald M."/>
            <person name="Haas B."/>
            <person name="Abouelleil A."/>
            <person name="Allen A.W."/>
            <person name="Alvarado L."/>
            <person name="Arachchi H.M."/>
            <person name="Berlin A.M."/>
            <person name="Chapman S.B."/>
            <person name="Gainer-Dewar J."/>
            <person name="Goldberg J."/>
            <person name="Griggs A."/>
            <person name="Gujja S."/>
            <person name="Hansen M."/>
            <person name="Howarth C."/>
            <person name="Imamovic A."/>
            <person name="Ireland A."/>
            <person name="Larimer J."/>
            <person name="McCowan C."/>
            <person name="Murphy C."/>
            <person name="Pearson M."/>
            <person name="Poon T.W."/>
            <person name="Priest M."/>
            <person name="Roberts A."/>
            <person name="Saif S."/>
            <person name="Shea T."/>
            <person name="Sisk P."/>
            <person name="Sykes S."/>
            <person name="Wortman J."/>
            <person name="Nusbaum C."/>
            <person name="Birren B."/>
        </authorList>
    </citation>
    <scope>NUCLEOTIDE SEQUENCE [LARGE SCALE GENOMIC DNA]</scope>
    <source>
        <strain evidence="1 2">FB123-CNA-2</strain>
    </source>
</reference>
<evidence type="ECO:0000313" key="1">
    <source>
        <dbReference type="EMBL" id="EPD28587.1"/>
    </source>
</evidence>
<dbReference type="AlphaFoldDB" id="S2W7J1"/>
<dbReference type="EMBL" id="AGWM01000002">
    <property type="protein sequence ID" value="EPD28587.1"/>
    <property type="molecule type" value="Genomic_DNA"/>
</dbReference>
<proteinExistence type="predicted"/>
<dbReference type="HOGENOM" id="CLU_3211376_0_0_11"/>
<sequence>MTSRVLSVEVADPTRGIHQRDIPRRLGGMFSEVYCTCKTIAVQL</sequence>
<comment type="caution">
    <text evidence="1">The sequence shown here is derived from an EMBL/GenBank/DDBJ whole genome shotgun (WGS) entry which is preliminary data.</text>
</comment>
<name>S2W7J1_9ACTO</name>